<reference evidence="1" key="1">
    <citation type="journal article" date="2015" name="Nature">
        <title>Complex archaea that bridge the gap between prokaryotes and eukaryotes.</title>
        <authorList>
            <person name="Spang A."/>
            <person name="Saw J.H."/>
            <person name="Jorgensen S.L."/>
            <person name="Zaremba-Niedzwiedzka K."/>
            <person name="Martijn J."/>
            <person name="Lind A.E."/>
            <person name="van Eijk R."/>
            <person name="Schleper C."/>
            <person name="Guy L."/>
            <person name="Ettema T.J."/>
        </authorList>
    </citation>
    <scope>NUCLEOTIDE SEQUENCE</scope>
</reference>
<accession>A0A0F9SHX9</accession>
<dbReference type="NCBIfam" id="TIGR02098">
    <property type="entry name" value="MJ0042_CXXC"/>
    <property type="match status" value="1"/>
</dbReference>
<gene>
    <name evidence="1" type="ORF">LCGC14_0469190</name>
</gene>
<dbReference type="InterPro" id="IPR011723">
    <property type="entry name" value="Znf/thioredoxin_put"/>
</dbReference>
<dbReference type="AlphaFoldDB" id="A0A0F9SHX9"/>
<dbReference type="Gene3D" id="2.30.30.380">
    <property type="entry name" value="Zn-finger domain of Sec23/24"/>
    <property type="match status" value="1"/>
</dbReference>
<organism evidence="1">
    <name type="scientific">marine sediment metagenome</name>
    <dbReference type="NCBI Taxonomy" id="412755"/>
    <lineage>
        <taxon>unclassified sequences</taxon>
        <taxon>metagenomes</taxon>
        <taxon>ecological metagenomes</taxon>
    </lineage>
</organism>
<proteinExistence type="predicted"/>
<protein>
    <submittedName>
        <fullName evidence="1">Uncharacterized protein</fullName>
    </submittedName>
</protein>
<sequence length="97" mass="10271">MVRHGWQAEATSRAVAKVDEMKNAMTMRCDKCGAENRINLDESTPDHEKIACSACGHALATVGQLHAKIAQEALGLGADDLSDDHVPLGGPPFGETT</sequence>
<comment type="caution">
    <text evidence="1">The sequence shown here is derived from an EMBL/GenBank/DDBJ whole genome shotgun (WGS) entry which is preliminary data.</text>
</comment>
<evidence type="ECO:0000313" key="1">
    <source>
        <dbReference type="EMBL" id="KKN66664.1"/>
    </source>
</evidence>
<dbReference type="EMBL" id="LAZR01000494">
    <property type="protein sequence ID" value="KKN66664.1"/>
    <property type="molecule type" value="Genomic_DNA"/>
</dbReference>
<name>A0A0F9SHX9_9ZZZZ</name>